<accession>A0A4Z2FLA4</accession>
<sequence length="160" mass="16906">MALGGLPVRLVPMHTDGETVVSATGTGELVEPRGGTGCAAAVNQPLRESPGRASSVGAVIETNKEAVNKNASRFTDQKLSQRKVRNTSTHCGNAAAAASRGLKRLLDRKTPPAAARRRRLQRDAVGCVWCFCRVTTIRRSPSGGPDLVSVGTRDARCICI</sequence>
<reference evidence="1 2" key="1">
    <citation type="submission" date="2019-03" db="EMBL/GenBank/DDBJ databases">
        <title>First draft genome of Liparis tanakae, snailfish: a comprehensive survey of snailfish specific genes.</title>
        <authorList>
            <person name="Kim W."/>
            <person name="Song I."/>
            <person name="Jeong J.-H."/>
            <person name="Kim D."/>
            <person name="Kim S."/>
            <person name="Ryu S."/>
            <person name="Song J.Y."/>
            <person name="Lee S.K."/>
        </authorList>
    </citation>
    <scope>NUCLEOTIDE SEQUENCE [LARGE SCALE GENOMIC DNA]</scope>
    <source>
        <tissue evidence="1">Muscle</tissue>
    </source>
</reference>
<gene>
    <name evidence="1" type="ORF">EYF80_048278</name>
</gene>
<proteinExistence type="predicted"/>
<dbReference type="EMBL" id="SRLO01001098">
    <property type="protein sequence ID" value="TNN41564.1"/>
    <property type="molecule type" value="Genomic_DNA"/>
</dbReference>
<protein>
    <submittedName>
        <fullName evidence="1">Uncharacterized protein</fullName>
    </submittedName>
</protein>
<evidence type="ECO:0000313" key="1">
    <source>
        <dbReference type="EMBL" id="TNN41564.1"/>
    </source>
</evidence>
<dbReference type="AlphaFoldDB" id="A0A4Z2FLA4"/>
<keyword evidence="2" id="KW-1185">Reference proteome</keyword>
<dbReference type="Proteomes" id="UP000314294">
    <property type="component" value="Unassembled WGS sequence"/>
</dbReference>
<organism evidence="1 2">
    <name type="scientific">Liparis tanakae</name>
    <name type="common">Tanaka's snailfish</name>
    <dbReference type="NCBI Taxonomy" id="230148"/>
    <lineage>
        <taxon>Eukaryota</taxon>
        <taxon>Metazoa</taxon>
        <taxon>Chordata</taxon>
        <taxon>Craniata</taxon>
        <taxon>Vertebrata</taxon>
        <taxon>Euteleostomi</taxon>
        <taxon>Actinopterygii</taxon>
        <taxon>Neopterygii</taxon>
        <taxon>Teleostei</taxon>
        <taxon>Neoteleostei</taxon>
        <taxon>Acanthomorphata</taxon>
        <taxon>Eupercaria</taxon>
        <taxon>Perciformes</taxon>
        <taxon>Cottioidei</taxon>
        <taxon>Cottales</taxon>
        <taxon>Liparidae</taxon>
        <taxon>Liparis</taxon>
    </lineage>
</organism>
<evidence type="ECO:0000313" key="2">
    <source>
        <dbReference type="Proteomes" id="UP000314294"/>
    </source>
</evidence>
<name>A0A4Z2FLA4_9TELE</name>
<comment type="caution">
    <text evidence="1">The sequence shown here is derived from an EMBL/GenBank/DDBJ whole genome shotgun (WGS) entry which is preliminary data.</text>
</comment>